<comment type="similarity">
    <text evidence="1">Belongs to the UPF0597 family.</text>
</comment>
<dbReference type="EMBL" id="VMSO01000010">
    <property type="protein sequence ID" value="KAA8501271.1"/>
    <property type="molecule type" value="Genomic_DNA"/>
</dbReference>
<dbReference type="PIRSF" id="PIRSF006054">
    <property type="entry name" value="UCP006054"/>
    <property type="match status" value="1"/>
</dbReference>
<evidence type="ECO:0000256" key="1">
    <source>
        <dbReference type="HAMAP-Rule" id="MF_01845"/>
    </source>
</evidence>
<dbReference type="PANTHER" id="PTHR30501">
    <property type="entry name" value="UPF0597 PROTEIN YHAM"/>
    <property type="match status" value="1"/>
</dbReference>
<dbReference type="RefSeq" id="WP_150310912.1">
    <property type="nucleotide sequence ID" value="NZ_VMSO01000010.1"/>
</dbReference>
<feature type="domain" description="Serine dehydratase-like alpha subunit" evidence="2">
    <location>
        <begin position="141"/>
        <end position="423"/>
    </location>
</feature>
<dbReference type="InterPro" id="IPR005130">
    <property type="entry name" value="Ser_deHydtase-like_asu"/>
</dbReference>
<dbReference type="HAMAP" id="MF_01845">
    <property type="entry name" value="UPF0597"/>
    <property type="match status" value="1"/>
</dbReference>
<dbReference type="InterPro" id="IPR021144">
    <property type="entry name" value="UPF0597"/>
</dbReference>
<dbReference type="Proteomes" id="UP000322025">
    <property type="component" value="Unassembled WGS sequence"/>
</dbReference>
<organism evidence="3 4">
    <name type="scientific">Mediterraneibacter catenae</name>
    <dbReference type="NCBI Taxonomy" id="2594882"/>
    <lineage>
        <taxon>Bacteria</taxon>
        <taxon>Bacillati</taxon>
        <taxon>Bacillota</taxon>
        <taxon>Clostridia</taxon>
        <taxon>Lachnospirales</taxon>
        <taxon>Lachnospiraceae</taxon>
        <taxon>Mediterraneibacter</taxon>
    </lineage>
</organism>
<dbReference type="GO" id="GO:0080146">
    <property type="term" value="F:L-cysteine desulfhydrase activity"/>
    <property type="evidence" value="ECO:0007669"/>
    <property type="project" value="TreeGrafter"/>
</dbReference>
<proteinExistence type="inferred from homology"/>
<dbReference type="Pfam" id="PF03313">
    <property type="entry name" value="SDH_alpha"/>
    <property type="match status" value="1"/>
</dbReference>
<accession>A0A5M9I173</accession>
<protein>
    <recommendedName>
        <fullName evidence="1">UPF0597 protein FNY66_09195</fullName>
    </recommendedName>
</protein>
<sequence length="435" mass="46258">MDKKIYDTYVRILEEELVPALGCTEPIALAYAAAKAGEVLGTFPEHLTVACSGNIIKNVKGVTVPNSGGMKGVEAAAVLGLTGGDPGQALEVLETVKESDIIRTKELIQNGFCDCVLKEGVANLYIEAKAVCKEEEAIVVIEDEHTNITRIEKNGRVLFEKEEAEIQAAEITDDETPDKNLLNLEDIIAFANEVRMEDVENVLGRQVKYNTRIAEEGLKNPWGAQVGRVVLEEFGGDVKWRAVAKAAAGSDARMSGCSLPVIINSGSGNQGMTCSLPVIEYGHAMEKTEEEIYRALCVSNLVALNQKRYIGSLSAYCGAVCAAAGAGAGITYLHGGTLEQIENTVVNTIADAGGIVCDGAKPSCAAKISTALQAAILSHKMAMRGLTFGRGEGLVMDCPEDTIKAVGYVGRAGMKQTDVEILNLMIGKTKIEEIS</sequence>
<dbReference type="OrthoDB" id="41906at2"/>
<dbReference type="GO" id="GO:0019450">
    <property type="term" value="P:L-cysteine catabolic process to pyruvate"/>
    <property type="evidence" value="ECO:0007669"/>
    <property type="project" value="TreeGrafter"/>
</dbReference>
<name>A0A5M9I173_9FIRM</name>
<evidence type="ECO:0000313" key="4">
    <source>
        <dbReference type="Proteomes" id="UP000322025"/>
    </source>
</evidence>
<comment type="caution">
    <text evidence="3">The sequence shown here is derived from an EMBL/GenBank/DDBJ whole genome shotgun (WGS) entry which is preliminary data.</text>
</comment>
<reference evidence="3" key="1">
    <citation type="submission" date="2019-07" db="EMBL/GenBank/DDBJ databases">
        <authorList>
            <person name="Wongkuna S."/>
            <person name="Scaria J."/>
        </authorList>
    </citation>
    <scope>NUCLEOTIDE SEQUENCE [LARGE SCALE GENOMIC DNA]</scope>
    <source>
        <strain evidence="3">SW178</strain>
    </source>
</reference>
<keyword evidence="4" id="KW-1185">Reference proteome</keyword>
<evidence type="ECO:0000259" key="2">
    <source>
        <dbReference type="Pfam" id="PF03313"/>
    </source>
</evidence>
<dbReference type="AlphaFoldDB" id="A0A5M9I173"/>
<dbReference type="PANTHER" id="PTHR30501:SF2">
    <property type="entry name" value="UPF0597 PROTEIN YHAM"/>
    <property type="match status" value="1"/>
</dbReference>
<gene>
    <name evidence="3" type="ORF">FNY66_09195</name>
</gene>
<evidence type="ECO:0000313" key="3">
    <source>
        <dbReference type="EMBL" id="KAA8501271.1"/>
    </source>
</evidence>